<accession>A0A7W8XU69</accession>
<keyword evidence="2" id="KW-1185">Reference proteome</keyword>
<name>A0A7W8XU69_9HYPH</name>
<evidence type="ECO:0000313" key="2">
    <source>
        <dbReference type="Proteomes" id="UP000549882"/>
    </source>
</evidence>
<protein>
    <submittedName>
        <fullName evidence="1">Uncharacterized protein</fullName>
    </submittedName>
</protein>
<comment type="caution">
    <text evidence="1">The sequence shown here is derived from an EMBL/GenBank/DDBJ whole genome shotgun (WGS) entry which is preliminary data.</text>
</comment>
<proteinExistence type="predicted"/>
<dbReference type="EMBL" id="JACHBI010000009">
    <property type="protein sequence ID" value="MBB5575668.1"/>
    <property type="molecule type" value="Genomic_DNA"/>
</dbReference>
<evidence type="ECO:0000313" key="1">
    <source>
        <dbReference type="EMBL" id="MBB5575668.1"/>
    </source>
</evidence>
<gene>
    <name evidence="1" type="ORF">GGD50_004303</name>
</gene>
<dbReference type="Proteomes" id="UP000549882">
    <property type="component" value="Unassembled WGS sequence"/>
</dbReference>
<organism evidence="1 2">
    <name type="scientific">Rhizobium paranaense</name>
    <dbReference type="NCBI Taxonomy" id="1650438"/>
    <lineage>
        <taxon>Bacteria</taxon>
        <taxon>Pseudomonadati</taxon>
        <taxon>Pseudomonadota</taxon>
        <taxon>Alphaproteobacteria</taxon>
        <taxon>Hyphomicrobiales</taxon>
        <taxon>Rhizobiaceae</taxon>
        <taxon>Rhizobium/Agrobacterium group</taxon>
        <taxon>Rhizobium</taxon>
    </lineage>
</organism>
<reference evidence="1 2" key="1">
    <citation type="submission" date="2020-08" db="EMBL/GenBank/DDBJ databases">
        <title>Genomic Encyclopedia of Type Strains, Phase IV (KMG-V): Genome sequencing to study the core and pangenomes of soil and plant-associated prokaryotes.</title>
        <authorList>
            <person name="Whitman W."/>
        </authorList>
    </citation>
    <scope>NUCLEOTIDE SEQUENCE [LARGE SCALE GENOMIC DNA]</scope>
    <source>
        <strain evidence="1 2">SEMIA 4064</strain>
    </source>
</reference>
<dbReference type="AlphaFoldDB" id="A0A7W8XU69"/>
<sequence length="76" mass="8790">MQRDLDRMHEAARLPRYALFVHTLLFERSGKRGHLRPPEAVGFLTMKALEGFCTSFDFGCAPMDGELYNRHAFFVL</sequence>